<dbReference type="SUPFAM" id="SSF52283">
    <property type="entry name" value="Formate/glycerate dehydrogenase catalytic domain-like"/>
    <property type="match status" value="1"/>
</dbReference>
<name>A0A7J6E809_CANSA</name>
<keyword evidence="2" id="KW-1185">Reference proteome</keyword>
<organism evidence="1 2">
    <name type="scientific">Cannabis sativa</name>
    <name type="common">Hemp</name>
    <name type="synonym">Marijuana</name>
    <dbReference type="NCBI Taxonomy" id="3483"/>
    <lineage>
        <taxon>Eukaryota</taxon>
        <taxon>Viridiplantae</taxon>
        <taxon>Streptophyta</taxon>
        <taxon>Embryophyta</taxon>
        <taxon>Tracheophyta</taxon>
        <taxon>Spermatophyta</taxon>
        <taxon>Magnoliopsida</taxon>
        <taxon>eudicotyledons</taxon>
        <taxon>Gunneridae</taxon>
        <taxon>Pentapetalae</taxon>
        <taxon>rosids</taxon>
        <taxon>fabids</taxon>
        <taxon>Rosales</taxon>
        <taxon>Cannabaceae</taxon>
        <taxon>Cannabis</taxon>
    </lineage>
</organism>
<comment type="caution">
    <text evidence="1">The sequence shown here is derived from an EMBL/GenBank/DDBJ whole genome shotgun (WGS) entry which is preliminary data.</text>
</comment>
<gene>
    <name evidence="1" type="ORF">G4B88_019955</name>
</gene>
<reference evidence="1 2" key="1">
    <citation type="journal article" date="2020" name="bioRxiv">
        <title>Sequence and annotation of 42 cannabis genomes reveals extensive copy number variation in cannabinoid synthesis and pathogen resistance genes.</title>
        <authorList>
            <person name="Mckernan K.J."/>
            <person name="Helbert Y."/>
            <person name="Kane L.T."/>
            <person name="Ebling H."/>
            <person name="Zhang L."/>
            <person name="Liu B."/>
            <person name="Eaton Z."/>
            <person name="Mclaughlin S."/>
            <person name="Kingan S."/>
            <person name="Baybayan P."/>
            <person name="Concepcion G."/>
            <person name="Jordan M."/>
            <person name="Riva A."/>
            <person name="Barbazuk W."/>
            <person name="Harkins T."/>
        </authorList>
    </citation>
    <scope>NUCLEOTIDE SEQUENCE [LARGE SCALE GENOMIC DNA]</scope>
    <source>
        <strain evidence="2">cv. Jamaican Lion 4</strain>
        <tissue evidence="1">Leaf</tissue>
    </source>
</reference>
<dbReference type="PANTHER" id="PTHR48152">
    <property type="entry name" value="F1C9.34 PROTEIN"/>
    <property type="match status" value="1"/>
</dbReference>
<dbReference type="AlphaFoldDB" id="A0A7J6E809"/>
<dbReference type="Proteomes" id="UP000583929">
    <property type="component" value="Unassembled WGS sequence"/>
</dbReference>
<evidence type="ECO:0000313" key="1">
    <source>
        <dbReference type="EMBL" id="KAF4354486.1"/>
    </source>
</evidence>
<proteinExistence type="predicted"/>
<dbReference type="PANTHER" id="PTHR48152:SF3">
    <property type="entry name" value="DUF946 FAMILY PROTEIN (DUF946)"/>
    <property type="match status" value="1"/>
</dbReference>
<dbReference type="InterPro" id="IPR000043">
    <property type="entry name" value="Adenosylhomocysteinase-like"/>
</dbReference>
<dbReference type="InterPro" id="IPR009291">
    <property type="entry name" value="Vps62"/>
</dbReference>
<dbReference type="Pfam" id="PF05221">
    <property type="entry name" value="AdoHcyase"/>
    <property type="match status" value="1"/>
</dbReference>
<sequence length="159" mass="17246">MIATLSTFEWVHRRTKEISKPQSPKIPTPPFSLLSPMQICSAGQRKIIQGHGLGSSQPFKGAEVSWCSCNIFSIENTIAPAIAHVFTNGLGYGFDIYSLRLTNRESELPGVRVGIKVEQDGSNVPQGSANDGSFWLDLLVDNNAKEKVKKGDLSSANLG</sequence>
<protein>
    <submittedName>
        <fullName evidence="1">Uncharacterized protein</fullName>
    </submittedName>
</protein>
<evidence type="ECO:0000313" key="2">
    <source>
        <dbReference type="Proteomes" id="UP000583929"/>
    </source>
</evidence>
<dbReference type="EMBL" id="JAATIQ010000477">
    <property type="protein sequence ID" value="KAF4354486.1"/>
    <property type="molecule type" value="Genomic_DNA"/>
</dbReference>
<accession>A0A7J6E809</accession>
<dbReference type="Pfam" id="PF06101">
    <property type="entry name" value="Vps62"/>
    <property type="match status" value="1"/>
</dbReference>